<comment type="catalytic activity">
    <reaction evidence="13">
        <text>L-threonyl-[protein] + ATP = O-phospho-L-threonyl-[protein] + ADP + H(+)</text>
        <dbReference type="Rhea" id="RHEA:46608"/>
        <dbReference type="Rhea" id="RHEA-COMP:11060"/>
        <dbReference type="Rhea" id="RHEA-COMP:11605"/>
        <dbReference type="ChEBI" id="CHEBI:15378"/>
        <dbReference type="ChEBI" id="CHEBI:30013"/>
        <dbReference type="ChEBI" id="CHEBI:30616"/>
        <dbReference type="ChEBI" id="CHEBI:61977"/>
        <dbReference type="ChEBI" id="CHEBI:456216"/>
        <dbReference type="EC" id="2.7.11.1"/>
    </reaction>
</comment>
<dbReference type="GO" id="GO:0035556">
    <property type="term" value="P:intracellular signal transduction"/>
    <property type="evidence" value="ECO:0007669"/>
    <property type="project" value="TreeGrafter"/>
</dbReference>
<dbReference type="PROSITE" id="PS00107">
    <property type="entry name" value="PROTEIN_KINASE_ATP"/>
    <property type="match status" value="1"/>
</dbReference>
<dbReference type="AlphaFoldDB" id="A0A8J1TUM7"/>
<dbReference type="InterPro" id="IPR011009">
    <property type="entry name" value="Kinase-like_dom_sf"/>
</dbReference>
<evidence type="ECO:0000256" key="13">
    <source>
        <dbReference type="ARBA" id="ARBA00047899"/>
    </source>
</evidence>
<proteinExistence type="predicted"/>
<feature type="compositionally biased region" description="Low complexity" evidence="15">
    <location>
        <begin position="841"/>
        <end position="850"/>
    </location>
</feature>
<keyword evidence="17" id="KW-1185">Reference proteome</keyword>
<protein>
    <recommendedName>
        <fullName evidence="3">non-specific serine/threonine protein kinase</fullName>
        <ecNumber evidence="3">2.7.11.1</ecNumber>
    </recommendedName>
</protein>
<dbReference type="Pfam" id="PF23312">
    <property type="entry name" value="UBA_SIK3"/>
    <property type="match status" value="1"/>
</dbReference>
<dbReference type="InterPro" id="IPR015940">
    <property type="entry name" value="UBA"/>
</dbReference>
<dbReference type="PROSITE" id="PS50030">
    <property type="entry name" value="UBA"/>
    <property type="match status" value="1"/>
</dbReference>
<evidence type="ECO:0000256" key="6">
    <source>
        <dbReference type="ARBA" id="ARBA00022553"/>
    </source>
</evidence>
<evidence type="ECO:0000256" key="10">
    <source>
        <dbReference type="ARBA" id="ARBA00022777"/>
    </source>
</evidence>
<dbReference type="CDD" id="cd14071">
    <property type="entry name" value="STKc_SIK"/>
    <property type="match status" value="1"/>
</dbReference>
<evidence type="ECO:0000256" key="1">
    <source>
        <dbReference type="ARBA" id="ARBA00001946"/>
    </source>
</evidence>
<keyword evidence="10" id="KW-0418">Kinase</keyword>
<dbReference type="FunFam" id="1.10.510.10:FF:000154">
    <property type="entry name" value="Serine/threonine-protein kinase SIK2"/>
    <property type="match status" value="1"/>
</dbReference>
<feature type="region of interest" description="Disordered" evidence="15">
    <location>
        <begin position="822"/>
        <end position="850"/>
    </location>
</feature>
<dbReference type="GO" id="GO:0000226">
    <property type="term" value="P:microtubule cytoskeleton organization"/>
    <property type="evidence" value="ECO:0007669"/>
    <property type="project" value="TreeGrafter"/>
</dbReference>
<dbReference type="EC" id="2.7.11.1" evidence="3"/>
<gene>
    <name evidence="16" type="ORF">OFUS_LOCUS20371</name>
</gene>
<evidence type="ECO:0000256" key="7">
    <source>
        <dbReference type="ARBA" id="ARBA00022679"/>
    </source>
</evidence>
<keyword evidence="5" id="KW-0723">Serine/threonine-protein kinase</keyword>
<dbReference type="Gene3D" id="1.10.510.10">
    <property type="entry name" value="Transferase(Phosphotransferase) domain 1"/>
    <property type="match status" value="1"/>
</dbReference>
<keyword evidence="6" id="KW-0597">Phosphoprotein</keyword>
<dbReference type="GO" id="GO:0050321">
    <property type="term" value="F:tau-protein kinase activity"/>
    <property type="evidence" value="ECO:0007669"/>
    <property type="project" value="TreeGrafter"/>
</dbReference>
<dbReference type="PANTHER" id="PTHR24346">
    <property type="entry name" value="MAP/MICROTUBULE AFFINITY-REGULATING KINASE"/>
    <property type="match status" value="1"/>
</dbReference>
<evidence type="ECO:0000256" key="14">
    <source>
        <dbReference type="ARBA" id="ARBA00048679"/>
    </source>
</evidence>
<feature type="compositionally biased region" description="Polar residues" evidence="15">
    <location>
        <begin position="827"/>
        <end position="836"/>
    </location>
</feature>
<keyword evidence="9" id="KW-0547">Nucleotide-binding</keyword>
<keyword evidence="12" id="KW-0460">Magnesium</keyword>
<dbReference type="SMART" id="SM00220">
    <property type="entry name" value="S_TKc"/>
    <property type="match status" value="1"/>
</dbReference>
<evidence type="ECO:0000256" key="3">
    <source>
        <dbReference type="ARBA" id="ARBA00012513"/>
    </source>
</evidence>
<evidence type="ECO:0000256" key="9">
    <source>
        <dbReference type="ARBA" id="ARBA00022741"/>
    </source>
</evidence>
<dbReference type="FunFam" id="3.30.200.20:FF:000003">
    <property type="entry name" value="Non-specific serine/threonine protein kinase"/>
    <property type="match status" value="1"/>
</dbReference>
<feature type="compositionally biased region" description="Polar residues" evidence="15">
    <location>
        <begin position="589"/>
        <end position="601"/>
    </location>
</feature>
<comment type="caution">
    <text evidence="16">The sequence shown here is derived from an EMBL/GenBank/DDBJ whole genome shotgun (WGS) entry which is preliminary data.</text>
</comment>
<dbReference type="GO" id="GO:0005737">
    <property type="term" value="C:cytoplasm"/>
    <property type="evidence" value="ECO:0007669"/>
    <property type="project" value="UniProtKB-SubCell"/>
</dbReference>
<dbReference type="PROSITE" id="PS50011">
    <property type="entry name" value="PROTEIN_KINASE_DOM"/>
    <property type="match status" value="1"/>
</dbReference>
<dbReference type="GO" id="GO:0005524">
    <property type="term" value="F:ATP binding"/>
    <property type="evidence" value="ECO:0007669"/>
    <property type="project" value="UniProtKB-UniRule"/>
</dbReference>
<evidence type="ECO:0000256" key="15">
    <source>
        <dbReference type="SAM" id="MobiDB-lite"/>
    </source>
</evidence>
<organism evidence="16 17">
    <name type="scientific">Owenia fusiformis</name>
    <name type="common">Polychaete worm</name>
    <dbReference type="NCBI Taxonomy" id="6347"/>
    <lineage>
        <taxon>Eukaryota</taxon>
        <taxon>Metazoa</taxon>
        <taxon>Spiralia</taxon>
        <taxon>Lophotrochozoa</taxon>
        <taxon>Annelida</taxon>
        <taxon>Polychaeta</taxon>
        <taxon>Sedentaria</taxon>
        <taxon>Canalipalpata</taxon>
        <taxon>Sabellida</taxon>
        <taxon>Oweniida</taxon>
        <taxon>Oweniidae</taxon>
        <taxon>Owenia</taxon>
    </lineage>
</organism>
<dbReference type="InterPro" id="IPR017441">
    <property type="entry name" value="Protein_kinase_ATP_BS"/>
</dbReference>
<dbReference type="InterPro" id="IPR034672">
    <property type="entry name" value="SIK"/>
</dbReference>
<dbReference type="InterPro" id="IPR057380">
    <property type="entry name" value="UBA_SIK1/2/3"/>
</dbReference>
<dbReference type="EMBL" id="CAIIXF020000010">
    <property type="protein sequence ID" value="CAH1795902.1"/>
    <property type="molecule type" value="Genomic_DNA"/>
</dbReference>
<dbReference type="PANTHER" id="PTHR24346:SF74">
    <property type="entry name" value="PROTEIN KINASE DOMAIN-CONTAINING PROTEIN"/>
    <property type="match status" value="1"/>
</dbReference>
<dbReference type="CDD" id="cd14338">
    <property type="entry name" value="UBA_SIK"/>
    <property type="match status" value="1"/>
</dbReference>
<dbReference type="GO" id="GO:0046872">
    <property type="term" value="F:metal ion binding"/>
    <property type="evidence" value="ECO:0007669"/>
    <property type="project" value="UniProtKB-KW"/>
</dbReference>
<evidence type="ECO:0000256" key="11">
    <source>
        <dbReference type="ARBA" id="ARBA00022840"/>
    </source>
</evidence>
<evidence type="ECO:0000256" key="8">
    <source>
        <dbReference type="ARBA" id="ARBA00022723"/>
    </source>
</evidence>
<evidence type="ECO:0000256" key="12">
    <source>
        <dbReference type="ARBA" id="ARBA00022842"/>
    </source>
</evidence>
<dbReference type="PROSITE" id="PS00108">
    <property type="entry name" value="PROTEIN_KINASE_ST"/>
    <property type="match status" value="1"/>
</dbReference>
<dbReference type="InterPro" id="IPR000719">
    <property type="entry name" value="Prot_kinase_dom"/>
</dbReference>
<evidence type="ECO:0000256" key="5">
    <source>
        <dbReference type="ARBA" id="ARBA00022527"/>
    </source>
</evidence>
<keyword evidence="8" id="KW-0479">Metal-binding</keyword>
<keyword evidence="11" id="KW-0067">ATP-binding</keyword>
<keyword evidence="7" id="KW-0808">Transferase</keyword>
<name>A0A8J1TUM7_OWEFU</name>
<feature type="region of interest" description="Disordered" evidence="15">
    <location>
        <begin position="551"/>
        <end position="629"/>
    </location>
</feature>
<dbReference type="Proteomes" id="UP000749559">
    <property type="component" value="Unassembled WGS sequence"/>
</dbReference>
<accession>A0A8J1TUM7</accession>
<keyword evidence="4" id="KW-0963">Cytoplasm</keyword>
<evidence type="ECO:0000313" key="17">
    <source>
        <dbReference type="Proteomes" id="UP000749559"/>
    </source>
</evidence>
<dbReference type="Pfam" id="PF00069">
    <property type="entry name" value="Pkinase"/>
    <property type="match status" value="1"/>
</dbReference>
<evidence type="ECO:0000256" key="4">
    <source>
        <dbReference type="ARBA" id="ARBA00022490"/>
    </source>
</evidence>
<evidence type="ECO:0000313" key="16">
    <source>
        <dbReference type="EMBL" id="CAH1795902.1"/>
    </source>
</evidence>
<feature type="region of interest" description="Disordered" evidence="15">
    <location>
        <begin position="483"/>
        <end position="537"/>
    </location>
</feature>
<sequence>MVMAEKPRTQIRVGFYDIERTIGKGNFAVVKLAKHRITKTEVAIKIIDKTQLDDTNLIKVRREIKILKLLEHPSIIRLYQVMETKNMLYLVSEYAPNGEIFDYIAQHGRMTEPEARRKFWQILSAVEYCHDRHVVHRDLKAENLLLDAHMNIKIADFGFGNFFTPSELMATWCGSPPYAAPEVFEGKKYLGPQIDIWSLGVVLYVLVCGALPFDGQTLQTLRDRVLSGRFRIPFFMSTDCEHLIRRMLVLDPNKRYSIAQIKRHKWMLMEGSLPEPIVPIISPHIAESAKVGEYNEQILRCMQSLGIDQQKTTEALNSNAYDHYTAIYYLLLDRLKHHRSSFPVDPKMDARKRRPSTIAEQAILRTHVTNTIGNSQVQGQGQIPGAHPQLVDTKQGLFSKTTDCVTPQMNLETQRQLYIDADSVQIPSGVSGCLPDILPSSAMKLPQVGTTASAVAPGHIIHTSIDEGVEVDLSDFECPLPQQQTPHPTMAPLPRRHTFNDGTSSIISNTASQLPNDTSQTSFSSGMSESSSNSTGFSSVFTSFDSTLESDLSSGSLLGSGGPYPPPGQLPHHNASQNGGVHNLPIMLPQSSMTPPTNSKFPHNPENGGPTVDRNETRSPVNFREGRRASDGLCTQGIIAFRQRLKESMKAPGMAELRQEHQHIEGVPEEQLDLQSHQDHHLSGRQWSLDEESPGQRQRPPMVKRMSLPSEPFDLQPHQFLAMKHSINIERHMESKPPETEVFNPLRPCEYQNKPLEKQLLQHRLQQRRQIFQKHAMPQHAPQQGQTLQQQFQQLQLDTSLKSHTDPASFKSLENTTPLHHMPITQGAMQPSFQPTNVPPTAKQQQQSNIQQATIQKQIAMQPMALQQQQQMALLRRQMIRQSSYKLAQQQSVIPSEDYGTALLEESALLGETAPWMEGETGNHGNTVFQGQLGRHPTDGVALNDGMPNYNMDMS</sequence>
<dbReference type="OrthoDB" id="193931at2759"/>
<feature type="region of interest" description="Disordered" evidence="15">
    <location>
        <begin position="673"/>
        <end position="703"/>
    </location>
</feature>
<comment type="subcellular location">
    <subcellularLocation>
        <location evidence="2">Cytoplasm</location>
    </subcellularLocation>
</comment>
<reference evidence="16" key="1">
    <citation type="submission" date="2022-03" db="EMBL/GenBank/DDBJ databases">
        <authorList>
            <person name="Martin C."/>
        </authorList>
    </citation>
    <scope>NUCLEOTIDE SEQUENCE</scope>
</reference>
<comment type="catalytic activity">
    <reaction evidence="14">
        <text>L-seryl-[protein] + ATP = O-phospho-L-seryl-[protein] + ADP + H(+)</text>
        <dbReference type="Rhea" id="RHEA:17989"/>
        <dbReference type="Rhea" id="RHEA-COMP:9863"/>
        <dbReference type="Rhea" id="RHEA-COMP:11604"/>
        <dbReference type="ChEBI" id="CHEBI:15378"/>
        <dbReference type="ChEBI" id="CHEBI:29999"/>
        <dbReference type="ChEBI" id="CHEBI:30616"/>
        <dbReference type="ChEBI" id="CHEBI:83421"/>
        <dbReference type="ChEBI" id="CHEBI:456216"/>
        <dbReference type="EC" id="2.7.11.1"/>
    </reaction>
</comment>
<comment type="cofactor">
    <cofactor evidence="1">
        <name>Mg(2+)</name>
        <dbReference type="ChEBI" id="CHEBI:18420"/>
    </cofactor>
</comment>
<feature type="compositionally biased region" description="Polar residues" evidence="15">
    <location>
        <begin position="500"/>
        <end position="517"/>
    </location>
</feature>
<feature type="compositionally biased region" description="Low complexity" evidence="15">
    <location>
        <begin position="518"/>
        <end position="537"/>
    </location>
</feature>
<dbReference type="InterPro" id="IPR008271">
    <property type="entry name" value="Ser/Thr_kinase_AS"/>
</dbReference>
<evidence type="ECO:0000256" key="2">
    <source>
        <dbReference type="ARBA" id="ARBA00004496"/>
    </source>
</evidence>
<dbReference type="SUPFAM" id="SSF56112">
    <property type="entry name" value="Protein kinase-like (PK-like)"/>
    <property type="match status" value="1"/>
</dbReference>